<feature type="compositionally biased region" description="Polar residues" evidence="9">
    <location>
        <begin position="128"/>
        <end position="147"/>
    </location>
</feature>
<organism evidence="11 12">
    <name type="scientific">Hibiscus sabdariffa</name>
    <name type="common">roselle</name>
    <dbReference type="NCBI Taxonomy" id="183260"/>
    <lineage>
        <taxon>Eukaryota</taxon>
        <taxon>Viridiplantae</taxon>
        <taxon>Streptophyta</taxon>
        <taxon>Embryophyta</taxon>
        <taxon>Tracheophyta</taxon>
        <taxon>Spermatophyta</taxon>
        <taxon>Magnoliopsida</taxon>
        <taxon>eudicotyledons</taxon>
        <taxon>Gunneridae</taxon>
        <taxon>Pentapetalae</taxon>
        <taxon>rosids</taxon>
        <taxon>malvids</taxon>
        <taxon>Malvales</taxon>
        <taxon>Malvaceae</taxon>
        <taxon>Malvoideae</taxon>
        <taxon>Hibiscus</taxon>
    </lineage>
</organism>
<evidence type="ECO:0000256" key="8">
    <source>
        <dbReference type="SAM" id="Coils"/>
    </source>
</evidence>
<dbReference type="PANTHER" id="PTHR37739:SF8">
    <property type="entry name" value="KINESIN-LIKE PROTEIN KIN-12D"/>
    <property type="match status" value="1"/>
</dbReference>
<gene>
    <name evidence="11" type="ORF">V6N12_060655</name>
</gene>
<name>A0ABR2D547_9ROSI</name>
<evidence type="ECO:0000256" key="3">
    <source>
        <dbReference type="ARBA" id="ARBA00022840"/>
    </source>
</evidence>
<dbReference type="InterPro" id="IPR036961">
    <property type="entry name" value="Kinesin_motor_dom_sf"/>
</dbReference>
<keyword evidence="12" id="KW-1185">Reference proteome</keyword>
<evidence type="ECO:0000256" key="7">
    <source>
        <dbReference type="PROSITE-ProRule" id="PRU00283"/>
    </source>
</evidence>
<feature type="compositionally biased region" description="Basic and acidic residues" evidence="9">
    <location>
        <begin position="51"/>
        <end position="69"/>
    </location>
</feature>
<proteinExistence type="inferred from homology"/>
<evidence type="ECO:0000256" key="4">
    <source>
        <dbReference type="ARBA" id="ARBA00023054"/>
    </source>
</evidence>
<dbReference type="Pfam" id="PF00225">
    <property type="entry name" value="Kinesin"/>
    <property type="match status" value="1"/>
</dbReference>
<evidence type="ECO:0000256" key="6">
    <source>
        <dbReference type="ARBA" id="ARBA00034488"/>
    </source>
</evidence>
<reference evidence="11 12" key="1">
    <citation type="journal article" date="2024" name="G3 (Bethesda)">
        <title>Genome assembly of Hibiscus sabdariffa L. provides insights into metabolisms of medicinal natural products.</title>
        <authorList>
            <person name="Kim T."/>
        </authorList>
    </citation>
    <scope>NUCLEOTIDE SEQUENCE [LARGE SCALE GENOMIC DNA]</scope>
    <source>
        <strain evidence="11">TK-2024</strain>
        <tissue evidence="11">Old leaves</tissue>
    </source>
</reference>
<feature type="coiled-coil region" evidence="8">
    <location>
        <begin position="2813"/>
        <end position="2915"/>
    </location>
</feature>
<feature type="coiled-coil region" evidence="8">
    <location>
        <begin position="795"/>
        <end position="850"/>
    </location>
</feature>
<dbReference type="InterPro" id="IPR044986">
    <property type="entry name" value="KIF15/KIN-12"/>
</dbReference>
<feature type="compositionally biased region" description="Polar residues" evidence="9">
    <location>
        <begin position="110"/>
        <end position="119"/>
    </location>
</feature>
<sequence length="3094" mass="351385">MLRDFKFLRRNTSKNEEVENVPVNPRDSLASQPSNDGSSRPPLNTIQDPTTKVKPEAEGSIRSRIDRTPTKPKSKLPDSTLPLKTPDKHGFQSKIRYGWTKNEATESDSRNGGTTNMTPRVSRGIGRATSSCYSESNSTQSTPTKSVVSKPPVSGYRNKFDGNGGMRGGNFSALYRGVPSSSSCGPVTVVNTVEVPHFDLKEDPSFWMDHNVQVLIRVRPLNDIEKNTNGFNRCLKQENSQSIAWVGQPETRFAFDHVACETVDQEMLFRMAGLPMVENCLSGYNSCMFAYGQTGSGKTHTMLGKIEDLEVKPSPHRGMTPRIFEFLFARIQAEEEIRRDEKLKYNCKCSFLEIYNEQITDLLDPSATNLLLREDVKKGVYVENLTEFEVQTVSDILKLLSQGSLNRKVAATNMNRESSRSHSVFTCVIESRWEKDSATNLRFARLNLVDLAGSERQKASGAEGERLKEATSINKSLSTLGHVIMILVDVANGKPRHVPYRDSKLTFLLQDSLGGNSKTMIIANVSPSICCAIETLNTLKFAQRAKLIQNNAVVNEDSTGDVIALQNQIRLLKEELSALKRQNVSRSLSFGSAITATLQLEEGPDDNTSEMCQEQVDDLLVCESRGTVRMSTKQFNSLEAILAGALRREKMGETCIKKLEAEIEQLNRLVHQREEDTRSSKMMLRFREDKIHRMESLVRGSLPGDSFLLEENKALSEEIQLLQAKVDKNPEVTRFALENIRLLDQLRRYQEFYEEGEKELLLEEISKLRDQLLRFLDGKSNHHSYTSSNDRLQEAVRISKENNSLQSELKNTLTELEECRHNLSSCLEENAKLSREINDLHTMLDSLKSSDFNQDDNSKTIKGSDQNGETIEMNSVQTMTSLEQIMNLQLELDILKIILQEEKTSHAATEERANSLTRDLEMTNGKLLMLNKQIKDATGELEEAKSVIEALESQQIFSINEMEDLKNSKSDLVKLLSEQKAEIVALKKKLSSSAFKDAAPPKKIEGEESTLQLKLKRMHESLENAKNMNIWYQTDRAFKASNEEEVEKICRQAEAETAEVIVCLQEELALLQKQVQDCQLKEVQAQNGTVFLETELNELQEKVCLLTEDNNQLLGRLEMKDAELRTLTKEWELLSSEIKNILADGHEELVDAGNQPELLSGSFPQRRIWISEKVGRVVRLLSEKELLIEESEELQEKVCMLIEDNNQLLGRLELKDLELRMLTEEWELLSSEIENILADGHEELVDAGNQLELLSSSFPQRRIWISEKVGRVVRVLSEKELLIEELGRCLEDATDKRSELESMLKSLRGAALVINEAQQQECNEKEKEIVLLKKELNEKTSIITKLEDRMKIAEGNLRNASDCATVAFVVVNRLSEANRNHLNALKGKDIQLAESAHALALEETMNDFEKLLEVKIGAVHQKLNTVELTMQEISTHWCQTKEFLELEVGDAKIVATQKASEASCILAKFEEAQDTITEADVMINGLMIANETMKLDIKRRKQVETTLLNERDELINQVKGLQSINTVKDQQLEALEEQFGSSLTETRFMVAELEGLVTELQTAFSQSVMAVACDCHFLKSLMFDSMKLARSWLEDIWSEIIVKDCAVSVLHLCHMGILLETLTGLNAENGLLQHGLSESNAVIADLKEHNSRSRRELEMCRVIKGKLLADIKNSFDRISKKEEETSELSVKLVTFEKKINDLQFQEEVMLQRSNNMGSQLAVLMKELDLSNTNFVISLLDQEQLLKDKEVHLDSQAEISIADLCTKDFESLILASEMEQMVVHLAGSEKKLTNAYAVLDGLKQEIIFAKIDACLKEQLMVEQEGELSFLQENFEEAQIELRKFKKENCLLLQDLDEKKSDLQSSISCLDASNLELQQLKEKTSSMETCITSLQTDLELKANELKEHRHSQSILIDGLKLEIIFAKVDACLKEQLMVEQEGEFSFLQENFEESQIESRKFMKENCLLLQDLDEKKSDLRSSISCLDASNLEIQQLKEKISSMETCITSLQTDLELKANELKEHRHSQSILIDGLEQEIIFAKVDACLKEQLMVEQEGELSFLQEKFEEAQIELRKFKKENCLLLQDLDEKKSDLQSSISCLDASNLEIQQLKEKTSSMETCITSLQTDIELKVNELKEHRHSQSILIDGLKQEIIFAKVDACLKEQLMVEQEGELSFLQENFEEAQIELRKFKKENCLLLQYLDEKKSDLQSSISCIDASNLEIQQLKEKTSSMETCITSLQTDLELKANELKELRHSQSILIEELGSKTQDLHISIEKVNMLREENAAKCVDSMETIDMTGSRLFGVLNKGVTIADKMVQELCDNAERISKFIEDIVFLENRAEELASENISLCAELSRKDEVLKGLLFDLSLLQESASNNKDQKDEIEEMISSLEALEDELAGKSSELDEAVSHGHMLEVQLQEKLKTIARLQLDITRERESSKYLYSENEELKSHIEDALAIKSSLEDELRERKKITKSLEVEISELSNTLSQMNDTIEFLSGNLNELSGERDEIQMEVLSLEEKLRKAQAEAKQSEAIAMEAQQMAESKKTYAEEKEAEVKLLERSVEELECTINVLENKVDIIKGEAERLQLQREELELELDAVKVQMQNVKNADADMKRCLDEKKKDLQQALDQIQILETEISDKDRELFKIGTVFSLITLHYVQQIVQCKTHISELNLHAEAQAKEYTQKFKALESMVEQVKPEGYSTNAQSHSSNKLEKNVAKPRGSGSPFKCIGLGLAQQIKLEKDEDLTASRLRIEELESLAANRQKEIFSLNARLAAAESMTHDVIRDLLGVKLDMTNYVSLLDNQQVQKIAEKARLDSLESQVKDHEVDKLKQQLNEFVEERRGWLEEIDRKQAELVTAQVALEKLRQRDQLLKTENEMLKVENVNYKKKVMELEGEVKKLSGQQNLQQRIHHHAKIKEENNTLKTQNGELGAKLRRTEVVLSRVRDELAQYRASIGKSPYVNFDEEQRLNNKLRESDEDRVQLAHKLLGLCTSVLKAAGITMPISDVCPAAAEEALEQLQNKVVSLERELQSLTLKNKIYSERNRLSELMPQTSPTASARTDENSHTPKRVPQAPFLSTLDR</sequence>
<dbReference type="Gene3D" id="3.40.850.10">
    <property type="entry name" value="Kinesin motor domain"/>
    <property type="match status" value="1"/>
</dbReference>
<keyword evidence="4 8" id="KW-0175">Coiled coil</keyword>
<evidence type="ECO:0000259" key="10">
    <source>
        <dbReference type="PROSITE" id="PS50067"/>
    </source>
</evidence>
<feature type="coiled-coil region" evidence="8">
    <location>
        <begin position="3021"/>
        <end position="3055"/>
    </location>
</feature>
<comment type="similarity">
    <text evidence="6">Belongs to the TRAFAC class myosin-kinesin ATPase superfamily. Kinesin family. KIN-12 subfamily.</text>
</comment>
<feature type="coiled-coil region" evidence="8">
    <location>
        <begin position="1984"/>
        <end position="2011"/>
    </location>
</feature>
<accession>A0ABR2D547</accession>
<dbReference type="EMBL" id="JBBPBM010000036">
    <property type="protein sequence ID" value="KAK8529890.1"/>
    <property type="molecule type" value="Genomic_DNA"/>
</dbReference>
<feature type="compositionally biased region" description="Polar residues" evidence="9">
    <location>
        <begin position="3062"/>
        <end position="3071"/>
    </location>
</feature>
<feature type="compositionally biased region" description="Polar residues" evidence="9">
    <location>
        <begin position="2712"/>
        <end position="2721"/>
    </location>
</feature>
<dbReference type="InterPro" id="IPR019821">
    <property type="entry name" value="Kinesin_motor_CS"/>
</dbReference>
<dbReference type="SUPFAM" id="SSF52540">
    <property type="entry name" value="P-loop containing nucleoside triphosphate hydrolases"/>
    <property type="match status" value="1"/>
</dbReference>
<feature type="region of interest" description="Disordered" evidence="9">
    <location>
        <begin position="3058"/>
        <end position="3094"/>
    </location>
</feature>
<feature type="coiled-coil region" evidence="8">
    <location>
        <begin position="2451"/>
        <end position="2653"/>
    </location>
</feature>
<dbReference type="InterPro" id="IPR027417">
    <property type="entry name" value="P-loop_NTPase"/>
</dbReference>
<feature type="region of interest" description="Disordered" evidence="9">
    <location>
        <begin position="1"/>
        <end position="162"/>
    </location>
</feature>
<feature type="binding site" evidence="7">
    <location>
        <begin position="292"/>
        <end position="299"/>
    </location>
    <ligand>
        <name>ATP</name>
        <dbReference type="ChEBI" id="CHEBI:30616"/>
    </ligand>
</feature>
<feature type="compositionally biased region" description="Basic and acidic residues" evidence="9">
    <location>
        <begin position="1"/>
        <end position="17"/>
    </location>
</feature>
<keyword evidence="3 7" id="KW-0067">ATP-binding</keyword>
<feature type="coiled-coil region" evidence="8">
    <location>
        <begin position="2167"/>
        <end position="2194"/>
    </location>
</feature>
<dbReference type="SMART" id="SM00129">
    <property type="entry name" value="KISc"/>
    <property type="match status" value="1"/>
</dbReference>
<dbReference type="PROSITE" id="PS50067">
    <property type="entry name" value="KINESIN_MOTOR_2"/>
    <property type="match status" value="1"/>
</dbReference>
<feature type="region of interest" description="Disordered" evidence="9">
    <location>
        <begin position="2711"/>
        <end position="2733"/>
    </location>
</feature>
<dbReference type="Proteomes" id="UP001472677">
    <property type="component" value="Unassembled WGS sequence"/>
</dbReference>
<feature type="coiled-coil region" evidence="8">
    <location>
        <begin position="1819"/>
        <end position="1846"/>
    </location>
</feature>
<evidence type="ECO:0000313" key="12">
    <source>
        <dbReference type="Proteomes" id="UP001472677"/>
    </source>
</evidence>
<feature type="coiled-coil region" evidence="8">
    <location>
        <begin position="555"/>
        <end position="582"/>
    </location>
</feature>
<dbReference type="PRINTS" id="PR00380">
    <property type="entry name" value="KINESINHEAVY"/>
</dbReference>
<feature type="compositionally biased region" description="Polar residues" evidence="9">
    <location>
        <begin position="29"/>
        <end position="50"/>
    </location>
</feature>
<keyword evidence="1" id="KW-0493">Microtubule</keyword>
<evidence type="ECO:0000256" key="1">
    <source>
        <dbReference type="ARBA" id="ARBA00022701"/>
    </source>
</evidence>
<evidence type="ECO:0000256" key="9">
    <source>
        <dbReference type="SAM" id="MobiDB-lite"/>
    </source>
</evidence>
<evidence type="ECO:0000313" key="11">
    <source>
        <dbReference type="EMBL" id="KAK8529890.1"/>
    </source>
</evidence>
<keyword evidence="5 7" id="KW-0505">Motor protein</keyword>
<dbReference type="PROSITE" id="PS00411">
    <property type="entry name" value="KINESIN_MOTOR_1"/>
    <property type="match status" value="1"/>
</dbReference>
<feature type="coiled-coil region" evidence="8">
    <location>
        <begin position="2378"/>
        <end position="2415"/>
    </location>
</feature>
<protein>
    <recommendedName>
        <fullName evidence="10">Kinesin motor domain-containing protein</fullName>
    </recommendedName>
</protein>
<feature type="coiled-coil region" evidence="8">
    <location>
        <begin position="899"/>
        <end position="989"/>
    </location>
</feature>
<evidence type="ECO:0000256" key="2">
    <source>
        <dbReference type="ARBA" id="ARBA00022741"/>
    </source>
</evidence>
<feature type="domain" description="Kinesin motor" evidence="10">
    <location>
        <begin position="211"/>
        <end position="548"/>
    </location>
</feature>
<evidence type="ECO:0000256" key="5">
    <source>
        <dbReference type="ARBA" id="ARBA00023175"/>
    </source>
</evidence>
<dbReference type="InterPro" id="IPR001752">
    <property type="entry name" value="Kinesin_motor_dom"/>
</dbReference>
<keyword evidence="2 7" id="KW-0547">Nucleotide-binding</keyword>
<comment type="caution">
    <text evidence="11">The sequence shown here is derived from an EMBL/GenBank/DDBJ whole genome shotgun (WGS) entry which is preliminary data.</text>
</comment>
<feature type="coiled-coil region" evidence="8">
    <location>
        <begin position="1283"/>
        <end position="1363"/>
    </location>
</feature>
<dbReference type="PANTHER" id="PTHR37739">
    <property type="entry name" value="KINESIN-LIKE PROTEIN KIN-12D"/>
    <property type="match status" value="1"/>
</dbReference>
<feature type="coiled-coil region" evidence="8">
    <location>
        <begin position="2051"/>
        <end position="2078"/>
    </location>
</feature>